<dbReference type="Proteomes" id="UP000006793">
    <property type="component" value="Chromosome"/>
</dbReference>
<dbReference type="CDD" id="cd18692">
    <property type="entry name" value="PIN_VapC-like"/>
    <property type="match status" value="1"/>
</dbReference>
<protein>
    <submittedName>
        <fullName evidence="2">PilT protein domain protein</fullName>
    </submittedName>
</protein>
<reference evidence="2 3" key="2">
    <citation type="journal article" date="2012" name="Stand. Genomic Sci.">
        <title>Complete genome sequence of the thermophilic sulfate-reducing ocean bacterium Thermodesulfatator indicus type strain (CIR29812(T)).</title>
        <authorList>
            <person name="Anderson I."/>
            <person name="Saunders E."/>
            <person name="Lapidus A."/>
            <person name="Nolan M."/>
            <person name="Lucas S."/>
            <person name="Tice H."/>
            <person name="Del Rio T.G."/>
            <person name="Cheng J.F."/>
            <person name="Han C."/>
            <person name="Tapia R."/>
            <person name="Goodwin L.A."/>
            <person name="Pitluck S."/>
            <person name="Liolios K."/>
            <person name="Mavromatis K."/>
            <person name="Pagani I."/>
            <person name="Ivanova N."/>
            <person name="Mikhailova N."/>
            <person name="Pati A."/>
            <person name="Chen A."/>
            <person name="Palaniappan K."/>
            <person name="Land M."/>
            <person name="Hauser L."/>
            <person name="Jeffries C.D."/>
            <person name="Chang Y.J."/>
            <person name="Brambilla E.M."/>
            <person name="Rohde M."/>
            <person name="Spring S."/>
            <person name="Goker M."/>
            <person name="Detter J.C."/>
            <person name="Woyke T."/>
            <person name="Bristow J."/>
            <person name="Eisen J.A."/>
            <person name="Markowitz V."/>
            <person name="Hugenholtz P."/>
            <person name="Kyrpides N.C."/>
            <person name="Klenk H.P."/>
        </authorList>
    </citation>
    <scope>NUCLEOTIDE SEQUENCE [LARGE SCALE GENOMIC DNA]</scope>
    <source>
        <strain evidence="3">DSM 15286 / JCM 11887 / CIR29812</strain>
    </source>
</reference>
<dbReference type="PaxDb" id="667014-Thein_0739"/>
<dbReference type="OrthoDB" id="13900at2"/>
<dbReference type="eggNOG" id="COG5573">
    <property type="taxonomic scope" value="Bacteria"/>
</dbReference>
<evidence type="ECO:0000259" key="1">
    <source>
        <dbReference type="Pfam" id="PF01850"/>
    </source>
</evidence>
<dbReference type="EMBL" id="CP002683">
    <property type="protein sequence ID" value="AEH44618.1"/>
    <property type="molecule type" value="Genomic_DNA"/>
</dbReference>
<keyword evidence="3" id="KW-1185">Reference proteome</keyword>
<dbReference type="HOGENOM" id="CLU_128080_1_0_0"/>
<dbReference type="KEGG" id="tid:Thein_0739"/>
<dbReference type="RefSeq" id="WP_013907362.1">
    <property type="nucleotide sequence ID" value="NC_015681.1"/>
</dbReference>
<dbReference type="InterPro" id="IPR002716">
    <property type="entry name" value="PIN_dom"/>
</dbReference>
<evidence type="ECO:0000313" key="2">
    <source>
        <dbReference type="EMBL" id="AEH44618.1"/>
    </source>
</evidence>
<dbReference type="STRING" id="667014.Thein_0739"/>
<gene>
    <name evidence="2" type="ordered locus">Thein_0739</name>
</gene>
<dbReference type="Gene3D" id="3.40.50.1010">
    <property type="entry name" value="5'-nuclease"/>
    <property type="match status" value="1"/>
</dbReference>
<sequence>MKEDRVFVDTNIWIYGLTESELEADKNKREISLLVLEELLKQQAQIFISIQVVNECHWNLVRKFELPDEKVVKLIHENVIKITNIVSLHLTTYMKANTLRIRYNLSFWDSLIVASALESNCSILYTEDMQDGQVIENRLKIVNPFSGI</sequence>
<dbReference type="InterPro" id="IPR029060">
    <property type="entry name" value="PIN-like_dom_sf"/>
</dbReference>
<evidence type="ECO:0000313" key="3">
    <source>
        <dbReference type="Proteomes" id="UP000006793"/>
    </source>
</evidence>
<dbReference type="AlphaFoldDB" id="F8AC62"/>
<name>F8AC62_THEID</name>
<dbReference type="InParanoid" id="F8AC62"/>
<reference evidence="3" key="1">
    <citation type="submission" date="2011-04" db="EMBL/GenBank/DDBJ databases">
        <title>The complete genome of Thermodesulfatator indicus DSM 15286.</title>
        <authorList>
            <person name="Lucas S."/>
            <person name="Copeland A."/>
            <person name="Lapidus A."/>
            <person name="Bruce D."/>
            <person name="Goodwin L."/>
            <person name="Pitluck S."/>
            <person name="Peters L."/>
            <person name="Kyrpides N."/>
            <person name="Mavromatis K."/>
            <person name="Pagani I."/>
            <person name="Ivanova N."/>
            <person name="Saunders L."/>
            <person name="Detter J.C."/>
            <person name="Tapia R."/>
            <person name="Han C."/>
            <person name="Land M."/>
            <person name="Hauser L."/>
            <person name="Markowitz V."/>
            <person name="Cheng J.-F."/>
            <person name="Hugenholtz P."/>
            <person name="Woyke T."/>
            <person name="Wu D."/>
            <person name="Spring S."/>
            <person name="Schroeder M."/>
            <person name="Brambilla E."/>
            <person name="Klenk H.-P."/>
            <person name="Eisen J.A."/>
        </authorList>
    </citation>
    <scope>NUCLEOTIDE SEQUENCE [LARGE SCALE GENOMIC DNA]</scope>
    <source>
        <strain evidence="3">DSM 15286 / JCM 11887 / CIR29812</strain>
    </source>
</reference>
<organism evidence="2 3">
    <name type="scientific">Thermodesulfatator indicus (strain DSM 15286 / JCM 11887 / CIR29812)</name>
    <dbReference type="NCBI Taxonomy" id="667014"/>
    <lineage>
        <taxon>Bacteria</taxon>
        <taxon>Pseudomonadati</taxon>
        <taxon>Thermodesulfobacteriota</taxon>
        <taxon>Thermodesulfobacteria</taxon>
        <taxon>Thermodesulfobacteriales</taxon>
        <taxon>Thermodesulfatatoraceae</taxon>
        <taxon>Thermodesulfatator</taxon>
    </lineage>
</organism>
<feature type="domain" description="PIN" evidence="1">
    <location>
        <begin position="6"/>
        <end position="128"/>
    </location>
</feature>
<dbReference type="Pfam" id="PF01850">
    <property type="entry name" value="PIN"/>
    <property type="match status" value="1"/>
</dbReference>
<proteinExistence type="predicted"/>
<accession>F8AC62</accession>
<dbReference type="SUPFAM" id="SSF88723">
    <property type="entry name" value="PIN domain-like"/>
    <property type="match status" value="1"/>
</dbReference>